<feature type="compositionally biased region" description="Pro residues" evidence="1">
    <location>
        <begin position="706"/>
        <end position="719"/>
    </location>
</feature>
<gene>
    <name evidence="3" type="ORF">TWF506_008185</name>
</gene>
<evidence type="ECO:0000313" key="4">
    <source>
        <dbReference type="Proteomes" id="UP001307849"/>
    </source>
</evidence>
<name>A0AAN8NNY0_9PEZI</name>
<dbReference type="EMBL" id="JAVHJM010000005">
    <property type="protein sequence ID" value="KAK6513749.1"/>
    <property type="molecule type" value="Genomic_DNA"/>
</dbReference>
<proteinExistence type="predicted"/>
<feature type="domain" description="F-box" evidence="2">
    <location>
        <begin position="208"/>
        <end position="253"/>
    </location>
</feature>
<reference evidence="3 4" key="1">
    <citation type="submission" date="2019-10" db="EMBL/GenBank/DDBJ databases">
        <authorList>
            <person name="Palmer J.M."/>
        </authorList>
    </citation>
    <scope>NUCLEOTIDE SEQUENCE [LARGE SCALE GENOMIC DNA]</scope>
    <source>
        <strain evidence="3 4">TWF506</strain>
    </source>
</reference>
<dbReference type="InterPro" id="IPR001810">
    <property type="entry name" value="F-box_dom"/>
</dbReference>
<accession>A0AAN8NNY0</accession>
<organism evidence="3 4">
    <name type="scientific">Arthrobotrys conoides</name>
    <dbReference type="NCBI Taxonomy" id="74498"/>
    <lineage>
        <taxon>Eukaryota</taxon>
        <taxon>Fungi</taxon>
        <taxon>Dikarya</taxon>
        <taxon>Ascomycota</taxon>
        <taxon>Pezizomycotina</taxon>
        <taxon>Orbiliomycetes</taxon>
        <taxon>Orbiliales</taxon>
        <taxon>Orbiliaceae</taxon>
        <taxon>Arthrobotrys</taxon>
    </lineage>
</organism>
<keyword evidence="4" id="KW-1185">Reference proteome</keyword>
<evidence type="ECO:0000313" key="3">
    <source>
        <dbReference type="EMBL" id="KAK6513749.1"/>
    </source>
</evidence>
<dbReference type="AlphaFoldDB" id="A0AAN8NNY0"/>
<comment type="caution">
    <text evidence="3">The sequence shown here is derived from an EMBL/GenBank/DDBJ whole genome shotgun (WGS) entry which is preliminary data.</text>
</comment>
<feature type="region of interest" description="Disordered" evidence="1">
    <location>
        <begin position="701"/>
        <end position="726"/>
    </location>
</feature>
<protein>
    <recommendedName>
        <fullName evidence="2">F-box domain-containing protein</fullName>
    </recommendedName>
</protein>
<evidence type="ECO:0000256" key="1">
    <source>
        <dbReference type="SAM" id="MobiDB-lite"/>
    </source>
</evidence>
<dbReference type="Proteomes" id="UP001307849">
    <property type="component" value="Unassembled WGS sequence"/>
</dbReference>
<sequence length="892" mass="100186">MAPYTLFCPICGAKITRDPSDPSDLSKKWLSDISLIYMNPDRQEELPDELPFFIATHARIPRVEGDFPEILDESTGSYKRVESALLRHQAADVDSYCFPIHRGCLGILGEVITSCGISKFPSELVAFLFVLFGELPFDWYQLYWPGEYGGTSEYQRVVKQDKYHIPPRLQYVETFPVESTGLRKLLDEERESLKGNGPEGIETLSNTIPDFIPLPIELAHQILCLLDRSDILTLQKIPSKQVIELPDIFWRDLCDFQEEFGFLGYQENDPSVTSWYEQCLLANRLIKRDLPEIKNRQRIWRLCIDIFGFSTHCALEEAFGIENSPEVLEVLQPEDPTTLLRVQAEDRRQFLTPTLFDGMCTKSSGSIDNIVATGMHVSFKGVGNLRFVSGFKFMPSGKSIGYLNELENTFVSFKSDTLEEYLIMHVAANKFGIVDISVVSSRSLTPEPKWLGGCILTGCAVTRWTVRSGGPTTVISKVVVDMNIVTMTRLQILRPSFMSPTPNPPEETFIQEHLWKPAIPVITTNTSLNHQLFHRTDRKAMIFRDVQPDNTPLPSEFNPLECIHGNETMTRLSFWSTGLHHDICAIEVYTKEAGDTPYVVGRPMGAATDIFVDGEGGEYISGMKIRVVESTGQIATLSVSTSYNRRFEISFEKERVEDKNKLKIRLIDLCPNNTDKVTGFYCRFTQHRPETNLLDIGVITTNHPSPISPQPTSPTPPTPSNSQLTPAFDRKLHAPLRQQVSIGKNWRFLSKASFAGCTRITAYFQIDPPYRLSGICIFGSKSEYPVLPTILGHIGHADTTQTMEFETGEGGVIIKTLDVFYKPLYLHGGGEGKVVVGVKVGVGMNRGRGLGDCSGEAVRLEIGEEDLIQWDYDEVSDYVSVDRYLGTWVGGL</sequence>
<dbReference type="PROSITE" id="PS50181">
    <property type="entry name" value="FBOX"/>
    <property type="match status" value="1"/>
</dbReference>
<evidence type="ECO:0000259" key="2">
    <source>
        <dbReference type="PROSITE" id="PS50181"/>
    </source>
</evidence>